<feature type="compositionally biased region" description="Basic residues" evidence="3">
    <location>
        <begin position="2064"/>
        <end position="2078"/>
    </location>
</feature>
<feature type="compositionally biased region" description="Low complexity" evidence="3">
    <location>
        <begin position="1630"/>
        <end position="1648"/>
    </location>
</feature>
<evidence type="ECO:0000313" key="6">
    <source>
        <dbReference type="EMBL" id="KAK2183476.1"/>
    </source>
</evidence>
<evidence type="ECO:0000256" key="3">
    <source>
        <dbReference type="SAM" id="MobiDB-lite"/>
    </source>
</evidence>
<feature type="domain" description="ELYS-like" evidence="4">
    <location>
        <begin position="755"/>
        <end position="981"/>
    </location>
</feature>
<feature type="region of interest" description="Disordered" evidence="3">
    <location>
        <begin position="1302"/>
        <end position="1487"/>
    </location>
</feature>
<comment type="caution">
    <text evidence="6">The sequence shown here is derived from an EMBL/GenBank/DDBJ whole genome shotgun (WGS) entry which is preliminary data.</text>
</comment>
<feature type="compositionally biased region" description="Polar residues" evidence="3">
    <location>
        <begin position="1769"/>
        <end position="1784"/>
    </location>
</feature>
<feature type="compositionally biased region" description="Low complexity" evidence="3">
    <location>
        <begin position="1384"/>
        <end position="1400"/>
    </location>
</feature>
<keyword evidence="2" id="KW-0539">Nucleus</keyword>
<dbReference type="GO" id="GO:0005634">
    <property type="term" value="C:nucleus"/>
    <property type="evidence" value="ECO:0007669"/>
    <property type="project" value="UniProtKB-SubCell"/>
</dbReference>
<comment type="subcellular location">
    <subcellularLocation>
        <location evidence="1">Nucleus</location>
    </subcellularLocation>
</comment>
<dbReference type="InterPro" id="IPR036322">
    <property type="entry name" value="WD40_repeat_dom_sf"/>
</dbReference>
<evidence type="ECO:0000313" key="7">
    <source>
        <dbReference type="Proteomes" id="UP001209878"/>
    </source>
</evidence>
<feature type="compositionally biased region" description="Basic and acidic residues" evidence="3">
    <location>
        <begin position="1942"/>
        <end position="1954"/>
    </location>
</feature>
<evidence type="ECO:0000259" key="4">
    <source>
        <dbReference type="Pfam" id="PF13934"/>
    </source>
</evidence>
<dbReference type="PANTHER" id="PTHR21583">
    <property type="entry name" value="ELYS PROTEIN"/>
    <property type="match status" value="1"/>
</dbReference>
<reference evidence="6" key="1">
    <citation type="journal article" date="2023" name="Mol. Biol. Evol.">
        <title>Third-Generation Sequencing Reveals the Adaptive Role of the Epigenome in Three Deep-Sea Polychaetes.</title>
        <authorList>
            <person name="Perez M."/>
            <person name="Aroh O."/>
            <person name="Sun Y."/>
            <person name="Lan Y."/>
            <person name="Juniper S.K."/>
            <person name="Young C.R."/>
            <person name="Angers B."/>
            <person name="Qian P.Y."/>
        </authorList>
    </citation>
    <scope>NUCLEOTIDE SEQUENCE</scope>
    <source>
        <strain evidence="6">R07B-5</strain>
    </source>
</reference>
<sequence length="2078" mass="229124">MRKQSPNWTSALAPFCPATLDCLGRNEARDNSFILGGTSEDGSIGWLARGNALEVFSGTTGERLAAWCFGNVLREPSTYITCICMYDCDNGSKLVVATSSETSQMGMLCLFCINSSKVIKAIEVPYKVTALEPVCVSGQIEDMPTLGEQLKSFCGILAVGTEGGHTFLLDMSLDDETTDSSELQMNEMCFISPRTTDIATVRYNAQSCRQNLALELGEDTQTRGWYLYRRPDSSVLKKYSADQVIVSCLKYMPRTGMLTVGFNFGCFQLWRLNVPVLEYSSRFEDHLAPVSTFAYQEPENDPRYFCYLWVGRGPLPQHDTDECASSVMLFQLEFDKKTWYDSLGHVFEELTSVGPRFEHELNGDVKSPLEGSSSQNFGSRIIACCSLVDPHFVTDRGSNEQSFDEGGASSLRLCMFAWEVQTLEQQCQRSCMLGIFDMNRWYHAQMPVSIRFGASHEECPFFAFCSLDSVLAASNSEVVVTAHVPYMSITKFSSAAHPSTDQHSYPSTLSFDVYGISESGIVRSKFLGLQRQILADVQRGGTGVLVDPTELYNRCLSAALLPQHMDISSTAVSLIGKREAVLSVALDHNLIGFITSCIAQSASSSDYVGTLRLVMEWAWHRVTKIKESLDKICEPLHDWSGLQLDVESMQKLHHHNVALMHLVTIFQTLASHSASTTEQGRQELETKLAVLILIQQHVSVVVWFLSAGLLPEYSEERESSADQFVYAATKLQDTYKQRRTVIMQLPSEVRSTDILLIDGLVAAVGSSLGDLWVKDGSSTPNYPPPSLHALLNMYLLEDVSLMRKHHVTFYVLCDIYSTLPDDLQVDFGDRLQQFGQRFGLPPGITRLVQGFWLLDHGDFEDSLSYLLDPLVTTDQLLPWQHTRIIKSLLYQGESRLALRYVRVKTPPMLTRGDIKLQLTVLLANGLISEAFEFQRSCRDKASAEDLLSHLFRGAQQTKTVDKLLQLPFTEEEESDLVRYLQGSEDKHAQELLVLYYLQRARFVEAVRLNDVLKKSDVASGETAVARASMRNAIVDGYLRVLPGVQRRLSASLKVSRPALITKYKFARPAPLSTVVHRSMKVKAITQATLINSVLNKVHEVRMAAAEDDFDDEDMPRADTEEMDIVPDPFVGTPLTPRATHRSHTVNEIMFGISTESSLRLASPGSVSKRRLTSNLSVGVATGSPRINRSFAADAISLLQTPPVRRHSVALRGVSSTRKQPEFVPQSIIKTRSTESKRVNMSVGVTDSGRSGVKWPTMPELPTPPRTLCHKEVTEVLETVNMGSVTTDFECTPKQLRFAEVANEQSMNESSEAEPSSSATPRVSFQHAVEHTNAISRSQQKEKSPASDNPTLTDKQTESDEEEEDDDEEEEKTTPTYIEVDSDITFNFTTTHLTTGQTMDTTDGRPERSVSFTSGSPSAGNLSRLRQHSNESHGQKGFGSPGGNTDSTESMEVEDEGSDTEEGSETGSERTSDLVSQVSREHSPDVSVEHEVLLRSDSLVGSGERIITTPSPRLPLRYTPEQSRQSPFLLDSVSGDVSVTGQDAPLVSLRESKVMMQTSFSELRQSGAVSLEAGDTASPATAMPNLLSVTRCVTRSKDVRESLSSHRFVNSSGLQSFSVDLQTPPRPTRVSNLPLTPPLSRSPLRSHSLQQNVSQPSPLAPRSTRSTSAVITSPGHSRPSASPIVTRATSRSVSPSVAVGRSDSPVQQASSSRHSPSPNRSPSHSPQVTRRPGIHTESPLAASAATPMLDDSDSETDDVVTMETEKSSVVKLSTNKVNGSSVPQSVQSDVELNSVSVRVSSTSHVTRTHSESSSLRHRAASIESLETTLNIPKSATKAFRSSKKNQPPQVSRSVSKSAVKSALKSTAKSRRQHQEEDVEQTEDAESHTHRSNGGPLSGELFMMRLRTRPNSESRNSPEKKTVAMKEATMVDENFTFSAPSEVTRNEGSRGEERSDLVSSTPIQPFIFSPPITRTRSRGHRKEAPASVSVVSPEVAALSPARNTRLASKRTQKQTEDKKKLQHSVMDLTASDSVINFVSPVASAEETGPRRRGKLVHPAGYSMTLRQKKSGKVKRKPLKW</sequence>
<evidence type="ECO:0000256" key="1">
    <source>
        <dbReference type="ARBA" id="ARBA00004123"/>
    </source>
</evidence>
<name>A0AAD9NW33_RIDPI</name>
<feature type="region of interest" description="Disordered" evidence="3">
    <location>
        <begin position="1799"/>
        <end position="1818"/>
    </location>
</feature>
<accession>A0AAD9NW33</accession>
<feature type="region of interest" description="Disordered" evidence="3">
    <location>
        <begin position="1835"/>
        <end position="1898"/>
    </location>
</feature>
<keyword evidence="7" id="KW-1185">Reference proteome</keyword>
<proteinExistence type="predicted"/>
<feature type="region of interest" description="Disordered" evidence="3">
    <location>
        <begin position="1936"/>
        <end position="2020"/>
    </location>
</feature>
<dbReference type="SUPFAM" id="SSF50978">
    <property type="entry name" value="WD40 repeat-like"/>
    <property type="match status" value="1"/>
</dbReference>
<feature type="compositionally biased region" description="Polar residues" evidence="3">
    <location>
        <begin position="1649"/>
        <end position="1674"/>
    </location>
</feature>
<feature type="compositionally biased region" description="Acidic residues" evidence="3">
    <location>
        <begin position="1448"/>
        <end position="1463"/>
    </location>
</feature>
<dbReference type="InterPro" id="IPR052620">
    <property type="entry name" value="ELYS/MEL-28_NucAsmblyFactor"/>
</dbReference>
<feature type="region of interest" description="Disordered" evidence="3">
    <location>
        <begin position="2041"/>
        <end position="2078"/>
    </location>
</feature>
<dbReference type="InterPro" id="IPR025151">
    <property type="entry name" value="ELYS_dom"/>
</dbReference>
<evidence type="ECO:0008006" key="8">
    <source>
        <dbReference type="Google" id="ProtNLM"/>
    </source>
</evidence>
<feature type="compositionally biased region" description="Low complexity" evidence="3">
    <location>
        <begin position="1709"/>
        <end position="1725"/>
    </location>
</feature>
<dbReference type="PANTHER" id="PTHR21583:SF8">
    <property type="entry name" value="PROTEIN ELYS"/>
    <property type="match status" value="1"/>
</dbReference>
<dbReference type="InterPro" id="IPR032040">
    <property type="entry name" value="ELYS-bb"/>
</dbReference>
<dbReference type="Pfam" id="PF13934">
    <property type="entry name" value="ELYS"/>
    <property type="match status" value="1"/>
</dbReference>
<protein>
    <recommendedName>
        <fullName evidence="8">Protein ELYS</fullName>
    </recommendedName>
</protein>
<feature type="region of interest" description="Disordered" evidence="3">
    <location>
        <begin position="1616"/>
        <end position="1733"/>
    </location>
</feature>
<evidence type="ECO:0000256" key="2">
    <source>
        <dbReference type="ARBA" id="ARBA00023242"/>
    </source>
</evidence>
<feature type="compositionally biased region" description="Low complexity" evidence="3">
    <location>
        <begin position="1983"/>
        <end position="1999"/>
    </location>
</feature>
<feature type="compositionally biased region" description="Basic and acidic residues" evidence="3">
    <location>
        <begin position="1478"/>
        <end position="1487"/>
    </location>
</feature>
<feature type="compositionally biased region" description="Low complexity" evidence="3">
    <location>
        <begin position="1308"/>
        <end position="1318"/>
    </location>
</feature>
<feature type="compositionally biased region" description="Low complexity" evidence="3">
    <location>
        <begin position="1849"/>
        <end position="1865"/>
    </location>
</feature>
<gene>
    <name evidence="6" type="ORF">NP493_312g10028</name>
</gene>
<dbReference type="Pfam" id="PF16687">
    <property type="entry name" value="ELYS-bb"/>
    <property type="match status" value="1"/>
</dbReference>
<feature type="compositionally biased region" description="Acidic residues" evidence="3">
    <location>
        <begin position="1358"/>
        <end position="1370"/>
    </location>
</feature>
<feature type="domain" description="ELYS beta-propeller" evidence="5">
    <location>
        <begin position="1"/>
        <end position="522"/>
    </location>
</feature>
<feature type="compositionally biased region" description="Polar residues" evidence="3">
    <location>
        <begin position="1409"/>
        <end position="1420"/>
    </location>
</feature>
<feature type="region of interest" description="Disordered" evidence="3">
    <location>
        <begin position="1763"/>
        <end position="1784"/>
    </location>
</feature>
<dbReference type="EMBL" id="JAODUO010000311">
    <property type="protein sequence ID" value="KAK2183476.1"/>
    <property type="molecule type" value="Genomic_DNA"/>
</dbReference>
<dbReference type="Proteomes" id="UP001209878">
    <property type="component" value="Unassembled WGS sequence"/>
</dbReference>
<evidence type="ECO:0000259" key="5">
    <source>
        <dbReference type="Pfam" id="PF16687"/>
    </source>
</evidence>
<organism evidence="6 7">
    <name type="scientific">Ridgeia piscesae</name>
    <name type="common">Tubeworm</name>
    <dbReference type="NCBI Taxonomy" id="27915"/>
    <lineage>
        <taxon>Eukaryota</taxon>
        <taxon>Metazoa</taxon>
        <taxon>Spiralia</taxon>
        <taxon>Lophotrochozoa</taxon>
        <taxon>Annelida</taxon>
        <taxon>Polychaeta</taxon>
        <taxon>Sedentaria</taxon>
        <taxon>Canalipalpata</taxon>
        <taxon>Sabellida</taxon>
        <taxon>Siboglinidae</taxon>
        <taxon>Ridgeia</taxon>
    </lineage>
</organism>